<keyword evidence="4" id="KW-1185">Reference proteome</keyword>
<protein>
    <submittedName>
        <fullName evidence="3">DUF5615 family PIN-like protein</fullName>
    </submittedName>
</protein>
<dbReference type="InterPro" id="IPR041049">
    <property type="entry name" value="DUF5615"/>
</dbReference>
<evidence type="ECO:0000313" key="3">
    <source>
        <dbReference type="EMBL" id="WHS95678.1"/>
    </source>
</evidence>
<accession>A0ABY8TFY3</accession>
<gene>
    <name evidence="3" type="ORF">PZL22_005800</name>
</gene>
<feature type="region of interest" description="Disordered" evidence="1">
    <location>
        <begin position="61"/>
        <end position="80"/>
    </location>
</feature>
<organism evidence="3 4">
    <name type="scientific">Sinorhizobium kummerowiae</name>
    <dbReference type="NCBI Taxonomy" id="158892"/>
    <lineage>
        <taxon>Bacteria</taxon>
        <taxon>Pseudomonadati</taxon>
        <taxon>Pseudomonadota</taxon>
        <taxon>Alphaproteobacteria</taxon>
        <taxon>Hyphomicrobiales</taxon>
        <taxon>Rhizobiaceae</taxon>
        <taxon>Sinorhizobium/Ensifer group</taxon>
        <taxon>Sinorhizobium</taxon>
    </lineage>
</organism>
<evidence type="ECO:0000259" key="2">
    <source>
        <dbReference type="Pfam" id="PF18480"/>
    </source>
</evidence>
<keyword evidence="3" id="KW-0614">Plasmid</keyword>
<sequence length="80" mass="9071">MKFLIDECLSPQLAKMAIEKGHGDTSHVVWIKMGGLKDWELKPNILEGDWTFVTKNSVDFQGPNTSRAPRDNIPKRCSSR</sequence>
<dbReference type="EMBL" id="CP120366">
    <property type="protein sequence ID" value="WHS95678.1"/>
    <property type="molecule type" value="Genomic_DNA"/>
</dbReference>
<dbReference type="Pfam" id="PF18480">
    <property type="entry name" value="DUF5615"/>
    <property type="match status" value="1"/>
</dbReference>
<dbReference type="Proteomes" id="UP001233264">
    <property type="component" value="Plasmid pSkuCCBAU71714a"/>
</dbReference>
<evidence type="ECO:0000313" key="4">
    <source>
        <dbReference type="Proteomes" id="UP001233264"/>
    </source>
</evidence>
<reference evidence="3 4" key="1">
    <citation type="submission" date="2023-03" db="EMBL/GenBank/DDBJ databases">
        <authorList>
            <person name="Menendez E."/>
            <person name="Kaur S."/>
            <person name="Flores-Felix J.D."/>
            <person name="diCenzo G.C."/>
            <person name="Peix A."/>
            <person name="Velazquez E."/>
        </authorList>
    </citation>
    <scope>NUCLEOTIDE SEQUENCE [LARGE SCALE GENOMIC DNA]</scope>
    <source>
        <strain evidence="3 4">CCBAU 71714</strain>
        <plasmid evidence="3 4">pSkuCCBAU71714a</plasmid>
    </source>
</reference>
<name>A0ABY8TFY3_9HYPH</name>
<proteinExistence type="predicted"/>
<evidence type="ECO:0000256" key="1">
    <source>
        <dbReference type="SAM" id="MobiDB-lite"/>
    </source>
</evidence>
<feature type="domain" description="DUF5615" evidence="2">
    <location>
        <begin position="1"/>
        <end position="64"/>
    </location>
</feature>
<geneLocation type="plasmid" evidence="3 4">
    <name>pSkuCCBAU71714a</name>
</geneLocation>